<sequence length="230" mass="25938">MKMVMNMDFNLKLFGLRIRELREKQGLQQKDVAKKLNISNQALSNYELGKRMPSLEMVKKFADFFNVSTDYLMGLTNSPNPNQDDDVVKKFLENNPDVRPVGKMIPIPIIGTVRAGSDGSLACEEYLGSELVEVDTVKDGEYFFLRVKGDSMYPEIFEGDLVLVRKQPDVESGELAVVIVNGDEGVVKKVIKKENAIILQSVNPKYEPIVITEGQDFMVVGKVKRVVRIY</sequence>
<dbReference type="InterPro" id="IPR010982">
    <property type="entry name" value="Lambda_DNA-bd_dom_sf"/>
</dbReference>
<dbReference type="InterPro" id="IPR001387">
    <property type="entry name" value="Cro/C1-type_HTH"/>
</dbReference>
<gene>
    <name evidence="5" type="ordered locus">Calow_0808</name>
</gene>
<dbReference type="Gene3D" id="1.10.260.40">
    <property type="entry name" value="lambda repressor-like DNA-binding domains"/>
    <property type="match status" value="1"/>
</dbReference>
<evidence type="ECO:0000256" key="2">
    <source>
        <dbReference type="ARBA" id="ARBA00023125"/>
    </source>
</evidence>
<dbReference type="SUPFAM" id="SSF47413">
    <property type="entry name" value="lambda repressor-like DNA-binding domains"/>
    <property type="match status" value="1"/>
</dbReference>
<dbReference type="OrthoDB" id="9811208at2"/>
<organism evidence="5 6">
    <name type="scientific">Caldicellulosiruptor owensensis (strain ATCC 700167 / DSM 13100 / OL)</name>
    <dbReference type="NCBI Taxonomy" id="632518"/>
    <lineage>
        <taxon>Bacteria</taxon>
        <taxon>Bacillati</taxon>
        <taxon>Bacillota</taxon>
        <taxon>Bacillota incertae sedis</taxon>
        <taxon>Caldicellulosiruptorales</taxon>
        <taxon>Caldicellulosiruptoraceae</taxon>
        <taxon>Caldicellulosiruptor</taxon>
    </lineage>
</organism>
<dbReference type="GO" id="GO:0003677">
    <property type="term" value="F:DNA binding"/>
    <property type="evidence" value="ECO:0007669"/>
    <property type="project" value="UniProtKB-KW"/>
</dbReference>
<dbReference type="CDD" id="cd00093">
    <property type="entry name" value="HTH_XRE"/>
    <property type="match status" value="1"/>
</dbReference>
<dbReference type="CDD" id="cd06529">
    <property type="entry name" value="S24_LexA-like"/>
    <property type="match status" value="1"/>
</dbReference>
<evidence type="ECO:0000313" key="5">
    <source>
        <dbReference type="EMBL" id="ADQ04376.1"/>
    </source>
</evidence>
<dbReference type="KEGG" id="cow:Calow_0808"/>
<dbReference type="HOGENOM" id="CLU_066192_1_1_9"/>
<evidence type="ECO:0000259" key="4">
    <source>
        <dbReference type="PROSITE" id="PS50943"/>
    </source>
</evidence>
<dbReference type="SMART" id="SM00530">
    <property type="entry name" value="HTH_XRE"/>
    <property type="match status" value="1"/>
</dbReference>
<evidence type="ECO:0000313" key="6">
    <source>
        <dbReference type="Proteomes" id="UP000006889"/>
    </source>
</evidence>
<dbReference type="InterPro" id="IPR036286">
    <property type="entry name" value="LexA/Signal_pep-like_sf"/>
</dbReference>
<evidence type="ECO:0000256" key="1">
    <source>
        <dbReference type="ARBA" id="ARBA00023015"/>
    </source>
</evidence>
<dbReference type="MEROPS" id="S24.001"/>
<keyword evidence="2" id="KW-0238">DNA-binding</keyword>
<dbReference type="Pfam" id="PF01381">
    <property type="entry name" value="HTH_3"/>
    <property type="match status" value="1"/>
</dbReference>
<keyword evidence="3" id="KW-0804">Transcription</keyword>
<dbReference type="eggNOG" id="COG1974">
    <property type="taxonomic scope" value="Bacteria"/>
</dbReference>
<keyword evidence="1" id="KW-0805">Transcription regulation</keyword>
<accession>E4Q602</accession>
<dbReference type="PROSITE" id="PS50943">
    <property type="entry name" value="HTH_CROC1"/>
    <property type="match status" value="1"/>
</dbReference>
<reference evidence="5 6" key="2">
    <citation type="journal article" date="2011" name="J. Bacteriol.">
        <title>Complete genome sequences for the anaerobic, extremely thermophilic plant biomass-degrading bacteria Caldicellulosiruptor hydrothermalis, Caldicellulosiruptor kristjanssonii, Caldicellulosiruptor kronotskyensis, Caldicellulosiruptor owensenis, and Caldicellulosiruptor lactoaceticus.</title>
        <authorList>
            <person name="Blumer-Schuette S.E."/>
            <person name="Ozdemir I."/>
            <person name="Mistry D."/>
            <person name="Lucas S."/>
            <person name="Lapidus A."/>
            <person name="Cheng J.F."/>
            <person name="Goodwin L.A."/>
            <person name="Pitluck S."/>
            <person name="Land M.L."/>
            <person name="Hauser L.J."/>
            <person name="Woyke T."/>
            <person name="Mikhailova N."/>
            <person name="Pati A."/>
            <person name="Kyrpides N.C."/>
            <person name="Ivanova N."/>
            <person name="Detter J.C."/>
            <person name="Walston-Davenport K."/>
            <person name="Han S."/>
            <person name="Adams M.W."/>
            <person name="Kelly R.M."/>
        </authorList>
    </citation>
    <scope>NUCLEOTIDE SEQUENCE [LARGE SCALE GENOMIC DNA]</scope>
    <source>
        <strain evidence="6">ATCC 700167 / DSM 13100 / OL</strain>
    </source>
</reference>
<dbReference type="STRING" id="632518.Calow_0808"/>
<proteinExistence type="predicted"/>
<dbReference type="PANTHER" id="PTHR40661">
    <property type="match status" value="1"/>
</dbReference>
<dbReference type="AlphaFoldDB" id="E4Q602"/>
<dbReference type="InterPro" id="IPR039418">
    <property type="entry name" value="LexA-like"/>
</dbReference>
<name>E4Q602_CALOW</name>
<dbReference type="PANTHER" id="PTHR40661:SF1">
    <property type="entry name" value="HTH CRO_C1-TYPE DOMAIN-CONTAINING PROTEIN"/>
    <property type="match status" value="1"/>
</dbReference>
<protein>
    <submittedName>
        <fullName evidence="5">Transcriptional regulator, XRE family</fullName>
    </submittedName>
</protein>
<dbReference type="EMBL" id="CP002216">
    <property type="protein sequence ID" value="ADQ04376.1"/>
    <property type="molecule type" value="Genomic_DNA"/>
</dbReference>
<feature type="domain" description="HTH cro/C1-type" evidence="4">
    <location>
        <begin position="18"/>
        <end position="72"/>
    </location>
</feature>
<dbReference type="Pfam" id="PF00717">
    <property type="entry name" value="Peptidase_S24"/>
    <property type="match status" value="1"/>
</dbReference>
<dbReference type="Gene3D" id="2.10.109.10">
    <property type="entry name" value="Umud Fragment, subunit A"/>
    <property type="match status" value="1"/>
</dbReference>
<reference key="1">
    <citation type="submission" date="2010-09" db="EMBL/GenBank/DDBJ databases">
        <title>Complete sequence of Caldicellulosiruptor owensensis OL.</title>
        <authorList>
            <consortium name="US DOE Joint Genome Institute"/>
            <person name="Lucas S."/>
            <person name="Copeland A."/>
            <person name="Lapidus A."/>
            <person name="Cheng J.-F."/>
            <person name="Bruce D."/>
            <person name="Goodwin L."/>
            <person name="Pitluck S."/>
            <person name="Davenport K."/>
            <person name="Detter J.C."/>
            <person name="Han C."/>
            <person name="Tapia R."/>
            <person name="Land M."/>
            <person name="Hauser L."/>
            <person name="Chang Y.-J."/>
            <person name="Jeffries C."/>
            <person name="Kyrpides N."/>
            <person name="Ivanova N."/>
            <person name="Mikhailova N."/>
            <person name="Blumer-Schuette S.E."/>
            <person name="Kelly R.M."/>
            <person name="Woyke T."/>
        </authorList>
    </citation>
    <scope>NUCLEOTIDE SEQUENCE</scope>
    <source>
        <strain>OL</strain>
    </source>
</reference>
<evidence type="ECO:0000256" key="3">
    <source>
        <dbReference type="ARBA" id="ARBA00023163"/>
    </source>
</evidence>
<dbReference type="Proteomes" id="UP000006889">
    <property type="component" value="Chromosome"/>
</dbReference>
<dbReference type="SUPFAM" id="SSF51306">
    <property type="entry name" value="LexA/Signal peptidase"/>
    <property type="match status" value="1"/>
</dbReference>
<dbReference type="RefSeq" id="WP_013411769.1">
    <property type="nucleotide sequence ID" value="NC_014657.1"/>
</dbReference>
<keyword evidence="6" id="KW-1185">Reference proteome</keyword>
<dbReference type="InterPro" id="IPR015927">
    <property type="entry name" value="Peptidase_S24_S26A/B/C"/>
</dbReference>